<dbReference type="EMBL" id="RYYV01000023">
    <property type="protein sequence ID" value="RUL70457.1"/>
    <property type="molecule type" value="Genomic_DNA"/>
</dbReference>
<gene>
    <name evidence="2" type="ORF">EKH80_20565</name>
</gene>
<feature type="compositionally biased region" description="Pro residues" evidence="1">
    <location>
        <begin position="25"/>
        <end position="43"/>
    </location>
</feature>
<evidence type="ECO:0000313" key="3">
    <source>
        <dbReference type="Proteomes" id="UP000274358"/>
    </source>
</evidence>
<evidence type="ECO:0000256" key="1">
    <source>
        <dbReference type="SAM" id="MobiDB-lite"/>
    </source>
</evidence>
<organism evidence="2 3">
    <name type="scientific">Dyella choica</name>
    <dbReference type="NCBI Taxonomy" id="1927959"/>
    <lineage>
        <taxon>Bacteria</taxon>
        <taxon>Pseudomonadati</taxon>
        <taxon>Pseudomonadota</taxon>
        <taxon>Gammaproteobacteria</taxon>
        <taxon>Lysobacterales</taxon>
        <taxon>Rhodanobacteraceae</taxon>
        <taxon>Dyella</taxon>
    </lineage>
</organism>
<sequence length="118" mass="11879">MPPTTWLPVPMQNAWLEPAAATSPPLVPSCPGPPLTPLVPLPPAAPAVPVTEAMAVQPAAARAGVNDSARPNAAAQAIASARLRGSGVSDVLCVPPRGACASSEATCTVPVARFQTKR</sequence>
<keyword evidence="3" id="KW-1185">Reference proteome</keyword>
<reference evidence="2 3" key="1">
    <citation type="submission" date="2018-12" db="EMBL/GenBank/DDBJ databases">
        <title>Dyella dinghuensis sp. nov. DHOA06 and Dyella choica sp. nov. 4M-K27, isolated from forest soil.</title>
        <authorList>
            <person name="Qiu L.-H."/>
            <person name="Gao Z.-H."/>
        </authorList>
    </citation>
    <scope>NUCLEOTIDE SEQUENCE [LARGE SCALE GENOMIC DNA]</scope>
    <source>
        <strain evidence="2 3">4M-K27</strain>
    </source>
</reference>
<comment type="caution">
    <text evidence="2">The sequence shown here is derived from an EMBL/GenBank/DDBJ whole genome shotgun (WGS) entry which is preliminary data.</text>
</comment>
<dbReference type="Proteomes" id="UP000274358">
    <property type="component" value="Unassembled WGS sequence"/>
</dbReference>
<evidence type="ECO:0000313" key="2">
    <source>
        <dbReference type="EMBL" id="RUL70457.1"/>
    </source>
</evidence>
<name>A0A3S0S7B4_9GAMM</name>
<accession>A0A3S0S7B4</accession>
<dbReference type="AlphaFoldDB" id="A0A3S0S7B4"/>
<feature type="region of interest" description="Disordered" evidence="1">
    <location>
        <begin position="21"/>
        <end position="43"/>
    </location>
</feature>
<protein>
    <submittedName>
        <fullName evidence="2">Uncharacterized protein</fullName>
    </submittedName>
</protein>
<proteinExistence type="predicted"/>